<name>A0A1D2JHV4_PARBR</name>
<comment type="caution">
    <text evidence="2">The sequence shown here is derived from an EMBL/GenBank/DDBJ whole genome shotgun (WGS) entry which is preliminary data.</text>
</comment>
<reference evidence="2 3" key="1">
    <citation type="submission" date="2016-06" db="EMBL/GenBank/DDBJ databases">
        <authorList>
            <person name="Kjaerup R.B."/>
            <person name="Dalgaard T.S."/>
            <person name="Juul-Madsen H.R."/>
        </authorList>
    </citation>
    <scope>NUCLEOTIDE SEQUENCE [LARGE SCALE GENOMIC DNA]</scope>
    <source>
        <strain evidence="2 3">Pb300</strain>
    </source>
</reference>
<proteinExistence type="predicted"/>
<dbReference type="Proteomes" id="UP000242814">
    <property type="component" value="Unassembled WGS sequence"/>
</dbReference>
<sequence>MVIIQGKTATAARNPGRDSDSSGFPYVEPRRRNGFRTGRAVPKQPVAGWHRGTKGDAESKNAPPLLRPFRDG</sequence>
<gene>
    <name evidence="2" type="ORF">ACO22_02769</name>
</gene>
<evidence type="ECO:0000313" key="3">
    <source>
        <dbReference type="Proteomes" id="UP000242814"/>
    </source>
</evidence>
<feature type="region of interest" description="Disordered" evidence="1">
    <location>
        <begin position="1"/>
        <end position="72"/>
    </location>
</feature>
<protein>
    <submittedName>
        <fullName evidence="2">Uncharacterized protein</fullName>
    </submittedName>
</protein>
<accession>A0A1D2JHV4</accession>
<dbReference type="EMBL" id="LZYO01000088">
    <property type="protein sequence ID" value="ODH36487.1"/>
    <property type="molecule type" value="Genomic_DNA"/>
</dbReference>
<evidence type="ECO:0000256" key="1">
    <source>
        <dbReference type="SAM" id="MobiDB-lite"/>
    </source>
</evidence>
<organism evidence="2 3">
    <name type="scientific">Paracoccidioides brasiliensis</name>
    <dbReference type="NCBI Taxonomy" id="121759"/>
    <lineage>
        <taxon>Eukaryota</taxon>
        <taxon>Fungi</taxon>
        <taxon>Dikarya</taxon>
        <taxon>Ascomycota</taxon>
        <taxon>Pezizomycotina</taxon>
        <taxon>Eurotiomycetes</taxon>
        <taxon>Eurotiomycetidae</taxon>
        <taxon>Onygenales</taxon>
        <taxon>Ajellomycetaceae</taxon>
        <taxon>Paracoccidioides</taxon>
    </lineage>
</organism>
<dbReference type="AlphaFoldDB" id="A0A1D2JHV4"/>
<evidence type="ECO:0000313" key="2">
    <source>
        <dbReference type="EMBL" id="ODH36487.1"/>
    </source>
</evidence>